<comment type="caution">
    <text evidence="1">The sequence shown here is derived from an EMBL/GenBank/DDBJ whole genome shotgun (WGS) entry which is preliminary data.</text>
</comment>
<evidence type="ECO:0000313" key="1">
    <source>
        <dbReference type="EMBL" id="RAP40962.1"/>
    </source>
</evidence>
<protein>
    <submittedName>
        <fullName evidence="1">Uncharacterized protein</fullName>
    </submittedName>
</protein>
<accession>A0ABX9DF30</accession>
<organism evidence="1 2">
    <name type="scientific">Rhodovulum viride</name>
    <dbReference type="NCBI Taxonomy" id="1231134"/>
    <lineage>
        <taxon>Bacteria</taxon>
        <taxon>Pseudomonadati</taxon>
        <taxon>Pseudomonadota</taxon>
        <taxon>Alphaproteobacteria</taxon>
        <taxon>Rhodobacterales</taxon>
        <taxon>Paracoccaceae</taxon>
        <taxon>Rhodovulum</taxon>
    </lineage>
</organism>
<dbReference type="EMBL" id="MUAV01000013">
    <property type="protein sequence ID" value="RAP40962.1"/>
    <property type="molecule type" value="Genomic_DNA"/>
</dbReference>
<dbReference type="Proteomes" id="UP000248659">
    <property type="component" value="Unassembled WGS sequence"/>
</dbReference>
<proteinExistence type="predicted"/>
<reference evidence="1 2" key="1">
    <citation type="submission" date="2017-01" db="EMBL/GenBank/DDBJ databases">
        <title>Genome sequence of Rhodovulum viride JA756.</title>
        <authorList>
            <person name="Lakshmi K.V."/>
            <person name="Tushar L.D."/>
            <person name="Sasikala C."/>
            <person name="Venkataramana C."/>
        </authorList>
    </citation>
    <scope>NUCLEOTIDE SEQUENCE [LARGE SCALE GENOMIC DNA]</scope>
    <source>
        <strain evidence="1 2">JA756</strain>
    </source>
</reference>
<evidence type="ECO:0000313" key="2">
    <source>
        <dbReference type="Proteomes" id="UP000248659"/>
    </source>
</evidence>
<sequence length="106" mass="11713">MVAVLTPPVDWGPFPNWAFGLALLRYTKVMAHEVERLDLHQVLRAAGATRAFFAIPGQAEGAILNHQEKADVSFETATTMALHDDLRDPEAALQRDLQSLKEYGAL</sequence>
<gene>
    <name evidence="1" type="ORF">BYZ73_12225</name>
</gene>
<keyword evidence="2" id="KW-1185">Reference proteome</keyword>
<name>A0ABX9DF30_9RHOB</name>